<evidence type="ECO:0000313" key="3">
    <source>
        <dbReference type="Proteomes" id="UP000021053"/>
    </source>
</evidence>
<proteinExistence type="predicted"/>
<name>A0A011ACS8_9ACTN</name>
<reference evidence="2 3" key="1">
    <citation type="submission" date="2013-07" db="EMBL/GenBank/DDBJ databases">
        <authorList>
            <consortium name="DOE Joint Genome Institute"/>
            <person name="Eisen J."/>
            <person name="Huntemann M."/>
            <person name="Han J."/>
            <person name="Chen A."/>
            <person name="Kyrpides N."/>
            <person name="Mavromatis K."/>
            <person name="Markowitz V."/>
            <person name="Palaniappan K."/>
            <person name="Ivanova N."/>
            <person name="Schaumberg A."/>
            <person name="Pati A."/>
            <person name="Liolios K."/>
            <person name="Nordberg H.P."/>
            <person name="Cantor M.N."/>
            <person name="Hua S.X."/>
            <person name="Woyke T."/>
        </authorList>
    </citation>
    <scope>NUCLEOTIDE SEQUENCE [LARGE SCALE GENOMIC DNA]</scope>
    <source>
        <strain evidence="2 3">DSM 44712</strain>
    </source>
</reference>
<gene>
    <name evidence="2" type="ORF">CryarDRAFT_0892</name>
</gene>
<keyword evidence="3" id="KW-1185">Reference proteome</keyword>
<evidence type="ECO:0000313" key="2">
    <source>
        <dbReference type="EMBL" id="EXG79846.1"/>
    </source>
</evidence>
<evidence type="ECO:0008006" key="4">
    <source>
        <dbReference type="Google" id="ProtNLM"/>
    </source>
</evidence>
<comment type="caution">
    <text evidence="2">The sequence shown here is derived from an EMBL/GenBank/DDBJ whole genome shotgun (WGS) entry which is preliminary data.</text>
</comment>
<protein>
    <recommendedName>
        <fullName evidence="4">Secreted protein</fullName>
    </recommendedName>
</protein>
<dbReference type="Proteomes" id="UP000021053">
    <property type="component" value="Unassembled WGS sequence"/>
</dbReference>
<accession>A0A011ACS8</accession>
<dbReference type="EMBL" id="JFBT01000001">
    <property type="protein sequence ID" value="EXG79846.1"/>
    <property type="molecule type" value="Genomic_DNA"/>
</dbReference>
<sequence>MRATFRLLLAVGLTGAALTIPAQAATADPCGASSYKSGSTQYVAYRNCGESVSRRMRGVIDGSRGACLQVPGATSGVLHKKNIGSASLRPWSLEGC</sequence>
<dbReference type="RefSeq" id="WP_157017341.1">
    <property type="nucleotide sequence ID" value="NZ_KK073874.1"/>
</dbReference>
<feature type="chain" id="PRO_5001458367" description="Secreted protein" evidence="1">
    <location>
        <begin position="25"/>
        <end position="96"/>
    </location>
</feature>
<dbReference type="AlphaFoldDB" id="A0A011ACS8"/>
<keyword evidence="1" id="KW-0732">Signal</keyword>
<dbReference type="HOGENOM" id="CLU_2355034_0_0_11"/>
<feature type="signal peptide" evidence="1">
    <location>
        <begin position="1"/>
        <end position="24"/>
    </location>
</feature>
<evidence type="ECO:0000256" key="1">
    <source>
        <dbReference type="SAM" id="SignalP"/>
    </source>
</evidence>
<organism evidence="2 3">
    <name type="scientific">Cryptosporangium arvum DSM 44712</name>
    <dbReference type="NCBI Taxonomy" id="927661"/>
    <lineage>
        <taxon>Bacteria</taxon>
        <taxon>Bacillati</taxon>
        <taxon>Actinomycetota</taxon>
        <taxon>Actinomycetes</taxon>
        <taxon>Cryptosporangiales</taxon>
        <taxon>Cryptosporangiaceae</taxon>
        <taxon>Cryptosporangium</taxon>
    </lineage>
</organism>